<dbReference type="InterPro" id="IPR008979">
    <property type="entry name" value="Galactose-bd-like_sf"/>
</dbReference>
<comment type="caution">
    <text evidence="1">The sequence shown here is derived from an EMBL/GenBank/DDBJ whole genome shotgun (WGS) entry which is preliminary data.</text>
</comment>
<dbReference type="Proteomes" id="UP000295431">
    <property type="component" value="Unassembled WGS sequence"/>
</dbReference>
<dbReference type="PANTHER" id="PTHR36848:SF2">
    <property type="entry name" value="SECRETED PROTEIN"/>
    <property type="match status" value="1"/>
</dbReference>
<keyword evidence="2" id="KW-1185">Reference proteome</keyword>
<organism evidence="1 2">
    <name type="scientific">Actinomadura bangladeshensis</name>
    <dbReference type="NCBI Taxonomy" id="453573"/>
    <lineage>
        <taxon>Bacteria</taxon>
        <taxon>Bacillati</taxon>
        <taxon>Actinomycetota</taxon>
        <taxon>Actinomycetes</taxon>
        <taxon>Streptosporangiales</taxon>
        <taxon>Thermomonosporaceae</taxon>
        <taxon>Actinomadura</taxon>
    </lineage>
</organism>
<feature type="non-terminal residue" evidence="1">
    <location>
        <position position="1"/>
    </location>
</feature>
<dbReference type="SUPFAM" id="SSF49785">
    <property type="entry name" value="Galactose-binding domain-like"/>
    <property type="match status" value="1"/>
</dbReference>
<reference evidence="1 2" key="1">
    <citation type="submission" date="2019-03" db="EMBL/GenBank/DDBJ databases">
        <title>Draft genome sequences of novel Actinobacteria.</title>
        <authorList>
            <person name="Sahin N."/>
            <person name="Ay H."/>
            <person name="Saygin H."/>
        </authorList>
    </citation>
    <scope>NUCLEOTIDE SEQUENCE [LARGE SCALE GENOMIC DNA]</scope>
    <source>
        <strain evidence="1 2">DSM 45347</strain>
    </source>
</reference>
<dbReference type="EMBL" id="SMJW01000038">
    <property type="protein sequence ID" value="TDC17113.1"/>
    <property type="molecule type" value="Genomic_DNA"/>
</dbReference>
<dbReference type="RefSeq" id="WP_131938781.1">
    <property type="nucleotide sequence ID" value="NZ_SMJW01000038.1"/>
</dbReference>
<evidence type="ECO:0000313" key="2">
    <source>
        <dbReference type="Proteomes" id="UP000295431"/>
    </source>
</evidence>
<dbReference type="PANTHER" id="PTHR36848">
    <property type="entry name" value="DNA-BINDING PROTEIN (PUTATIVE SECRETED PROTEIN)-RELATED"/>
    <property type="match status" value="1"/>
</dbReference>
<gene>
    <name evidence="1" type="ORF">E1284_10200</name>
</gene>
<name>A0A4R4P892_9ACTN</name>
<dbReference type="AlphaFoldDB" id="A0A4R4P892"/>
<dbReference type="InterPro" id="IPR053161">
    <property type="entry name" value="Ulvan_degrading_GH"/>
</dbReference>
<dbReference type="Gene3D" id="2.60.120.260">
    <property type="entry name" value="Galactose-binding domain-like"/>
    <property type="match status" value="1"/>
</dbReference>
<proteinExistence type="predicted"/>
<evidence type="ECO:0000313" key="1">
    <source>
        <dbReference type="EMBL" id="TDC17113.1"/>
    </source>
</evidence>
<sequence length="90" mass="9720">LLELGEVFDTCRVTVNGRRLPPVSVLVPVVDVGPHLRRGANTIEVEVATTLNNRLRVSDPGVYGGASRQNYGLIGPVRLVPYGEAAVRTR</sequence>
<accession>A0A4R4P892</accession>
<dbReference type="OrthoDB" id="9761519at2"/>
<protein>
    <submittedName>
        <fullName evidence="1">Uncharacterized protein</fullName>
    </submittedName>
</protein>